<accession>A0A9P6QZ73</accession>
<name>A0A9P6QZ73_9FUNG</name>
<dbReference type="OrthoDB" id="2421005at2759"/>
<evidence type="ECO:0000313" key="4">
    <source>
        <dbReference type="Proteomes" id="UP000823405"/>
    </source>
</evidence>
<feature type="chain" id="PRO_5040194479" evidence="2">
    <location>
        <begin position="31"/>
        <end position="193"/>
    </location>
</feature>
<feature type="transmembrane region" description="Helical" evidence="1">
    <location>
        <begin position="171"/>
        <end position="192"/>
    </location>
</feature>
<dbReference type="Proteomes" id="UP000823405">
    <property type="component" value="Unassembled WGS sequence"/>
</dbReference>
<evidence type="ECO:0000313" key="3">
    <source>
        <dbReference type="EMBL" id="KAG0305600.1"/>
    </source>
</evidence>
<keyword evidence="2" id="KW-0732">Signal</keyword>
<reference evidence="3" key="1">
    <citation type="journal article" date="2020" name="Fungal Divers.">
        <title>Resolving the Mortierellaceae phylogeny through synthesis of multi-gene phylogenetics and phylogenomics.</title>
        <authorList>
            <person name="Vandepol N."/>
            <person name="Liber J."/>
            <person name="Desiro A."/>
            <person name="Na H."/>
            <person name="Kennedy M."/>
            <person name="Barry K."/>
            <person name="Grigoriev I.V."/>
            <person name="Miller A.N."/>
            <person name="O'Donnell K."/>
            <person name="Stajich J.E."/>
            <person name="Bonito G."/>
        </authorList>
    </citation>
    <scope>NUCLEOTIDE SEQUENCE</scope>
    <source>
        <strain evidence="3">NVP60</strain>
    </source>
</reference>
<proteinExistence type="predicted"/>
<evidence type="ECO:0000256" key="1">
    <source>
        <dbReference type="SAM" id="Phobius"/>
    </source>
</evidence>
<gene>
    <name evidence="3" type="ORF">BGZ97_001055</name>
</gene>
<comment type="caution">
    <text evidence="3">The sequence shown here is derived from an EMBL/GenBank/DDBJ whole genome shotgun (WGS) entry which is preliminary data.</text>
</comment>
<sequence>MLSSQRQIHHINCLWLCLLLLLQHIFLVSSTITISQPAASTTWTPGESYDIVISSDSQDAAIQTWQVDLVIIGGECEGICLHDGVVKEISQGHSLQSALRFKVPTDLVQHGKAFQVQFSNAGSAPVYHSETFTIEKANNRPDNAATGSATATASAAAEGAQATTTAHNENAASYVLPAALVTAFSCLFAFMLI</sequence>
<protein>
    <submittedName>
        <fullName evidence="3">Uncharacterized protein</fullName>
    </submittedName>
</protein>
<dbReference type="AlphaFoldDB" id="A0A9P6QZ73"/>
<dbReference type="EMBL" id="JAAAIN010001206">
    <property type="protein sequence ID" value="KAG0305600.1"/>
    <property type="molecule type" value="Genomic_DNA"/>
</dbReference>
<feature type="signal peptide" evidence="2">
    <location>
        <begin position="1"/>
        <end position="30"/>
    </location>
</feature>
<organism evidence="3 4">
    <name type="scientific">Linnemannia gamsii</name>
    <dbReference type="NCBI Taxonomy" id="64522"/>
    <lineage>
        <taxon>Eukaryota</taxon>
        <taxon>Fungi</taxon>
        <taxon>Fungi incertae sedis</taxon>
        <taxon>Mucoromycota</taxon>
        <taxon>Mortierellomycotina</taxon>
        <taxon>Mortierellomycetes</taxon>
        <taxon>Mortierellales</taxon>
        <taxon>Mortierellaceae</taxon>
        <taxon>Linnemannia</taxon>
    </lineage>
</organism>
<keyword evidence="1" id="KW-0472">Membrane</keyword>
<evidence type="ECO:0000256" key="2">
    <source>
        <dbReference type="SAM" id="SignalP"/>
    </source>
</evidence>
<keyword evidence="1" id="KW-0812">Transmembrane</keyword>
<keyword evidence="4" id="KW-1185">Reference proteome</keyword>
<keyword evidence="1" id="KW-1133">Transmembrane helix</keyword>